<evidence type="ECO:0000313" key="4">
    <source>
        <dbReference type="Proteomes" id="UP000007796"/>
    </source>
</evidence>
<dbReference type="eggNOG" id="ENOG502S9SN">
    <property type="taxonomic scope" value="Eukaryota"/>
</dbReference>
<feature type="compositionally biased region" description="Polar residues" evidence="1">
    <location>
        <begin position="345"/>
        <end position="357"/>
    </location>
</feature>
<dbReference type="Gene3D" id="1.20.58.120">
    <property type="entry name" value="BAG domain"/>
    <property type="match status" value="1"/>
</dbReference>
<dbReference type="GeneID" id="25981153"/>
<dbReference type="InParanoid" id="F0XP20"/>
<organism evidence="4">
    <name type="scientific">Grosmannia clavigera (strain kw1407 / UAMH 11150)</name>
    <name type="common">Blue stain fungus</name>
    <name type="synonym">Graphiocladiella clavigera</name>
    <dbReference type="NCBI Taxonomy" id="655863"/>
    <lineage>
        <taxon>Eukaryota</taxon>
        <taxon>Fungi</taxon>
        <taxon>Dikarya</taxon>
        <taxon>Ascomycota</taxon>
        <taxon>Pezizomycotina</taxon>
        <taxon>Sordariomycetes</taxon>
        <taxon>Sordariomycetidae</taxon>
        <taxon>Ophiostomatales</taxon>
        <taxon>Ophiostomataceae</taxon>
        <taxon>Leptographium</taxon>
    </lineage>
</organism>
<feature type="domain" description="BAG" evidence="2">
    <location>
        <begin position="417"/>
        <end position="482"/>
    </location>
</feature>
<gene>
    <name evidence="3" type="ORF">CMQ_7592</name>
</gene>
<feature type="compositionally biased region" description="Polar residues" evidence="1">
    <location>
        <begin position="160"/>
        <end position="175"/>
    </location>
</feature>
<evidence type="ECO:0000313" key="3">
    <source>
        <dbReference type="EMBL" id="EFX00590.1"/>
    </source>
</evidence>
<feature type="compositionally biased region" description="Low complexity" evidence="1">
    <location>
        <begin position="371"/>
        <end position="390"/>
    </location>
</feature>
<name>F0XP20_GROCL</name>
<dbReference type="HOGENOM" id="CLU_032998_1_0_1"/>
<dbReference type="PROSITE" id="PS51035">
    <property type="entry name" value="BAG"/>
    <property type="match status" value="1"/>
</dbReference>
<dbReference type="SMART" id="SM00264">
    <property type="entry name" value="BAG"/>
    <property type="match status" value="1"/>
</dbReference>
<dbReference type="Proteomes" id="UP000007796">
    <property type="component" value="Unassembled WGS sequence"/>
</dbReference>
<dbReference type="AlphaFoldDB" id="F0XP20"/>
<dbReference type="Pfam" id="PF02179">
    <property type="entry name" value="BAG"/>
    <property type="match status" value="1"/>
</dbReference>
<dbReference type="RefSeq" id="XP_014170072.1">
    <property type="nucleotide sequence ID" value="XM_014314597.1"/>
</dbReference>
<feature type="region of interest" description="Disordered" evidence="1">
    <location>
        <begin position="308"/>
        <end position="400"/>
    </location>
</feature>
<evidence type="ECO:0000256" key="1">
    <source>
        <dbReference type="SAM" id="MobiDB-lite"/>
    </source>
</evidence>
<dbReference type="STRING" id="655863.F0XP20"/>
<feature type="compositionally biased region" description="Basic residues" evidence="1">
    <location>
        <begin position="334"/>
        <end position="344"/>
    </location>
</feature>
<dbReference type="GO" id="GO:0051087">
    <property type="term" value="F:protein-folding chaperone binding"/>
    <property type="evidence" value="ECO:0007669"/>
    <property type="project" value="InterPro"/>
</dbReference>
<accession>F0XP20</accession>
<dbReference type="EMBL" id="GL629801">
    <property type="protein sequence ID" value="EFX00590.1"/>
    <property type="molecule type" value="Genomic_DNA"/>
</dbReference>
<feature type="compositionally biased region" description="Basic residues" evidence="1">
    <location>
        <begin position="134"/>
        <end position="145"/>
    </location>
</feature>
<keyword evidence="4" id="KW-1185">Reference proteome</keyword>
<dbReference type="InterPro" id="IPR036533">
    <property type="entry name" value="BAG_dom_sf"/>
</dbReference>
<dbReference type="SUPFAM" id="SSF63491">
    <property type="entry name" value="BAG domain"/>
    <property type="match status" value="1"/>
</dbReference>
<sequence length="485" mass="52371">MISSHTEQPSEEQPGLRYINTRYFCSTSNNLPLSSALSSWSLASGPSALASLGAPFASLTNITSALLPKLPPALQTYLDTSIDSVSFALSSSNAYLQSTTGFSPTTVYSTVVGVFVLGAASTVAAKKGGPVAKSSKKKKKRKAAKPKAENMSRYGWPSGQKPSLSPYTTSLSQDGVPNVTDADFEYITSDGVQDDYDAQLAFDYGTGSRSGGSYFRPPDEDIDDIPKDDVLLFRRDKKVDREFFPPYAIGDGKLYTSDVLDRVQLLYKLSDSQAKRVKLYYKGKLLKIEDQPVCLTGVKNNSEILVIVPPGDDDSISSNENVSGSGTGREKTAKSKSKKSKQKSGRNTAQETPSSPTIGLEVPRGRDDARPGSTSRASSAVSGGSGASKVPAPPGSPMEKLNNIALHFETKLLPQCQKFIAQPPSDPKKRTDDHRKISETTMQQVILKLDEVNTGGDSAVRARRKELVTQVQDTLKEMDRKMADK</sequence>
<feature type="region of interest" description="Disordered" evidence="1">
    <location>
        <begin position="128"/>
        <end position="175"/>
    </location>
</feature>
<evidence type="ECO:0000259" key="2">
    <source>
        <dbReference type="PROSITE" id="PS51035"/>
    </source>
</evidence>
<proteinExistence type="predicted"/>
<dbReference type="OrthoDB" id="417450at2759"/>
<protein>
    <submittedName>
        <fullName evidence="3">Bag domain containing protein</fullName>
    </submittedName>
</protein>
<reference evidence="3 4" key="1">
    <citation type="journal article" date="2011" name="Proc. Natl. Acad. Sci. U.S.A.">
        <title>Genome and transcriptome analyses of the mountain pine beetle-fungal symbiont Grosmannia clavigera, a lodgepole pine pathogen.</title>
        <authorList>
            <person name="DiGuistini S."/>
            <person name="Wang Y."/>
            <person name="Liao N.Y."/>
            <person name="Taylor G."/>
            <person name="Tanguay P."/>
            <person name="Feau N."/>
            <person name="Henrissat B."/>
            <person name="Chan S.K."/>
            <person name="Hesse-Orce U."/>
            <person name="Alamouti S.M."/>
            <person name="Tsui C.K.M."/>
            <person name="Docking R.T."/>
            <person name="Levasseur A."/>
            <person name="Haridas S."/>
            <person name="Robertson G."/>
            <person name="Birol I."/>
            <person name="Holt R.A."/>
            <person name="Marra M.A."/>
            <person name="Hamelin R.C."/>
            <person name="Hirst M."/>
            <person name="Jones S.J.M."/>
            <person name="Bohlmann J."/>
            <person name="Breuil C."/>
        </authorList>
    </citation>
    <scope>NUCLEOTIDE SEQUENCE [LARGE SCALE GENOMIC DNA]</scope>
    <source>
        <strain evidence="4">kw1407 / UAMH 11150</strain>
    </source>
</reference>
<dbReference type="InterPro" id="IPR003103">
    <property type="entry name" value="BAG_domain"/>
</dbReference>